<feature type="transmembrane region" description="Helical" evidence="1">
    <location>
        <begin position="107"/>
        <end position="131"/>
    </location>
</feature>
<proteinExistence type="predicted"/>
<keyword evidence="1" id="KW-0812">Transmembrane</keyword>
<keyword evidence="1" id="KW-1133">Transmembrane helix</keyword>
<reference evidence="2 3" key="1">
    <citation type="journal article" date="2016" name="Genome Announc.">
        <title>First Complete Genome Sequence of a Subdivision 6 Acidobacterium Strain.</title>
        <authorList>
            <person name="Huang S."/>
            <person name="Vieira S."/>
            <person name="Bunk B."/>
            <person name="Riedel T."/>
            <person name="Sproer C."/>
            <person name="Overmann J."/>
        </authorList>
    </citation>
    <scope>NUCLEOTIDE SEQUENCE [LARGE SCALE GENOMIC DNA]</scope>
    <source>
        <strain evidence="3">DSM 100886 HEG_-6_39</strain>
    </source>
</reference>
<feature type="transmembrane region" description="Helical" evidence="1">
    <location>
        <begin position="24"/>
        <end position="45"/>
    </location>
</feature>
<dbReference type="STRING" id="1855912.LuPra_00440"/>
<evidence type="ECO:0008006" key="4">
    <source>
        <dbReference type="Google" id="ProtNLM"/>
    </source>
</evidence>
<dbReference type="EMBL" id="CP015136">
    <property type="protein sequence ID" value="AMY07273.1"/>
    <property type="molecule type" value="Genomic_DNA"/>
</dbReference>
<evidence type="ECO:0000313" key="2">
    <source>
        <dbReference type="EMBL" id="AMY07273.1"/>
    </source>
</evidence>
<reference evidence="3" key="2">
    <citation type="submission" date="2016-04" db="EMBL/GenBank/DDBJ databases">
        <title>First Complete Genome Sequence of a Subdivision 6 Acidobacterium.</title>
        <authorList>
            <person name="Huang S."/>
            <person name="Vieira S."/>
            <person name="Bunk B."/>
            <person name="Riedel T."/>
            <person name="Sproeer C."/>
            <person name="Overmann J."/>
        </authorList>
    </citation>
    <scope>NUCLEOTIDE SEQUENCE [LARGE SCALE GENOMIC DNA]</scope>
    <source>
        <strain evidence="3">DSM 100886 HEG_-6_39</strain>
    </source>
</reference>
<keyword evidence="1" id="KW-0472">Membrane</keyword>
<protein>
    <recommendedName>
        <fullName evidence="4">Transmembrane protein</fullName>
    </recommendedName>
</protein>
<sequence length="140" mass="14763">MTGLRPFRVILPGPMPNNWRRRHWLLLAATMAAAVPVAFGCIRAVTTGDDVRYLWMAGAAILGSMVFVPRRRSAARTPNVLLRGLSAVACGVVCAAAMAVLQGARSVPSVAIVALAFGLCTGTSAVFAMLAREARHQGMS</sequence>
<name>A0A143PG96_LUTPR</name>
<feature type="transmembrane region" description="Helical" evidence="1">
    <location>
        <begin position="80"/>
        <end position="101"/>
    </location>
</feature>
<dbReference type="Proteomes" id="UP000076079">
    <property type="component" value="Chromosome"/>
</dbReference>
<dbReference type="KEGG" id="abac:LuPra_00440"/>
<dbReference type="AlphaFoldDB" id="A0A143PG96"/>
<gene>
    <name evidence="2" type="ORF">LuPra_00440</name>
</gene>
<feature type="transmembrane region" description="Helical" evidence="1">
    <location>
        <begin position="51"/>
        <end position="68"/>
    </location>
</feature>
<evidence type="ECO:0000256" key="1">
    <source>
        <dbReference type="SAM" id="Phobius"/>
    </source>
</evidence>
<organism evidence="2 3">
    <name type="scientific">Luteitalea pratensis</name>
    <dbReference type="NCBI Taxonomy" id="1855912"/>
    <lineage>
        <taxon>Bacteria</taxon>
        <taxon>Pseudomonadati</taxon>
        <taxon>Acidobacteriota</taxon>
        <taxon>Vicinamibacteria</taxon>
        <taxon>Vicinamibacterales</taxon>
        <taxon>Vicinamibacteraceae</taxon>
        <taxon>Luteitalea</taxon>
    </lineage>
</organism>
<accession>A0A143PG96</accession>
<evidence type="ECO:0000313" key="3">
    <source>
        <dbReference type="Proteomes" id="UP000076079"/>
    </source>
</evidence>
<keyword evidence="3" id="KW-1185">Reference proteome</keyword>